<accession>A0ACC2BN79</accession>
<organism evidence="1 2">
    <name type="scientific">Diphasiastrum complanatum</name>
    <name type="common">Issler's clubmoss</name>
    <name type="synonym">Lycopodium complanatum</name>
    <dbReference type="NCBI Taxonomy" id="34168"/>
    <lineage>
        <taxon>Eukaryota</taxon>
        <taxon>Viridiplantae</taxon>
        <taxon>Streptophyta</taxon>
        <taxon>Embryophyta</taxon>
        <taxon>Tracheophyta</taxon>
        <taxon>Lycopodiopsida</taxon>
        <taxon>Lycopodiales</taxon>
        <taxon>Lycopodiaceae</taxon>
        <taxon>Lycopodioideae</taxon>
        <taxon>Diphasiastrum</taxon>
    </lineage>
</organism>
<evidence type="ECO:0000313" key="2">
    <source>
        <dbReference type="Proteomes" id="UP001162992"/>
    </source>
</evidence>
<evidence type="ECO:0000313" key="1">
    <source>
        <dbReference type="EMBL" id="KAJ7531237.1"/>
    </source>
</evidence>
<reference evidence="2" key="1">
    <citation type="journal article" date="2024" name="Proc. Natl. Acad. Sci. U.S.A.">
        <title>Extraordinary preservation of gene collinearity over three hundred million years revealed in homosporous lycophytes.</title>
        <authorList>
            <person name="Li C."/>
            <person name="Wickell D."/>
            <person name="Kuo L.Y."/>
            <person name="Chen X."/>
            <person name="Nie B."/>
            <person name="Liao X."/>
            <person name="Peng D."/>
            <person name="Ji J."/>
            <person name="Jenkins J."/>
            <person name="Williams M."/>
            <person name="Shu S."/>
            <person name="Plott C."/>
            <person name="Barry K."/>
            <person name="Rajasekar S."/>
            <person name="Grimwood J."/>
            <person name="Han X."/>
            <person name="Sun S."/>
            <person name="Hou Z."/>
            <person name="He W."/>
            <person name="Dai G."/>
            <person name="Sun C."/>
            <person name="Schmutz J."/>
            <person name="Leebens-Mack J.H."/>
            <person name="Li F.W."/>
            <person name="Wang L."/>
        </authorList>
    </citation>
    <scope>NUCLEOTIDE SEQUENCE [LARGE SCALE GENOMIC DNA]</scope>
    <source>
        <strain evidence="2">cv. PW_Plant_1</strain>
    </source>
</reference>
<keyword evidence="2" id="KW-1185">Reference proteome</keyword>
<dbReference type="EMBL" id="CM055105">
    <property type="protein sequence ID" value="KAJ7531237.1"/>
    <property type="molecule type" value="Genomic_DNA"/>
</dbReference>
<dbReference type="Proteomes" id="UP001162992">
    <property type="component" value="Chromosome 14"/>
</dbReference>
<protein>
    <submittedName>
        <fullName evidence="1">Uncharacterized protein</fullName>
    </submittedName>
</protein>
<sequence>MSKPGSGRPDGSPGSFQPSQTLPGTYPFSAQPPPGIPATGFRPPIFSPSSPGAVRPIPQTGIIPQKLNQPFVPFMPQPVTPQVAGPPSGPPPLQMNMPNNPSFQGSPSLVPAGQGVQVRASQYPGPALGVGFPGQVPQYPVPAPRPGFQRPGEVFSGPLPPLSMPPSAFGVPRQLQPPPYGVPSSNPGGLSTQLQPSAPYGVPRPEQAAYYGGSNQGYYGGVQYPSTASSPTAHGGYPTPPGGLPAMGGYGASLVEDFESLSLLSVPGSIDSRVDLASLPRPLDDLDLSKKTWVTNCHPRYFHLTCNAIPNAHSLAARWHLPLGAIVHPLAEAPEGEEVPVVNFGTTGIVRCRRCRTYINPYAMFTDGGRHWRCNVCSLLNEVPMDYYCPLDADGKRRDVNERPELSQGSVEFVAPTEYMVRPPMPPVYFFLIDVSHSAVRSGMLQIAMDSIKSCLDRLPGSSRTQIGFLAFDSNLYFYSLKSSLRQPQMIVMPQSDEVFLPMPDDLLVNLSDSRAVVEALLDNLPSIFADNMNVESALGPALQATTMIMSQLGGKLLIFQSTLPSLGVGRLKLRGDDPRIYGTEKENTIRITEDSVYKQMAAEFSKFQIAVNIYAFSEKYTDLASLGTLSKYTGGQVYYYPGFQPNIHGQKFSYELARDLTRETAWESVMRIRCGKGIRFSTFHGHFMLRSSDLLALPAVDCDKTYAVQISLEDTLLTSQIVYFQVALLFTSSSGERRIRVHTAAAPVVSDLSEMYKVADTGAIVSVLSRLGIEASLTSKLEDARQNIQVKVVRSLREFRNLHAVKHQLTGRLVYPESLKFLPIYTLALWKSLALRGGFMEAQPDERSAAAFEMMIMSRSRLLKFLYPSLIRIDEFLSQGKSGASFLSGEKPSLPLSSEKLDPRGAFLFYDGFRFILWLGRVLPVDFVVQLLGKEAAENSDLSKVAVSEQNNDLSKRFHGFLTQLKGSNHAVYPPIILVRQGDQPREGILLLANLVEDRNVGLPGYAEWMIQLYKQVQQKM</sequence>
<comment type="caution">
    <text evidence="1">The sequence shown here is derived from an EMBL/GenBank/DDBJ whole genome shotgun (WGS) entry which is preliminary data.</text>
</comment>
<gene>
    <name evidence="1" type="ORF">O6H91_14G037900</name>
</gene>
<proteinExistence type="predicted"/>
<name>A0ACC2BN79_DIPCM</name>